<sequence>MHLNNSTQVSTLNRALGITLATFSMFVVGYTASRVFLAQADSTTVITELVTPHQASMWSDLAR</sequence>
<dbReference type="Proteomes" id="UP000320055">
    <property type="component" value="Unassembled WGS sequence"/>
</dbReference>
<dbReference type="EMBL" id="CAACVJ010000501">
    <property type="protein sequence ID" value="VEP17094.1"/>
    <property type="molecule type" value="Genomic_DNA"/>
</dbReference>
<name>A0A563W066_9CYAN</name>
<gene>
    <name evidence="2" type="ORF">H1P_550005</name>
</gene>
<keyword evidence="1" id="KW-0812">Transmembrane</keyword>
<evidence type="ECO:0000256" key="1">
    <source>
        <dbReference type="SAM" id="Phobius"/>
    </source>
</evidence>
<keyword evidence="1" id="KW-0472">Membrane</keyword>
<organism evidence="2 3">
    <name type="scientific">Hyella patelloides LEGE 07179</name>
    <dbReference type="NCBI Taxonomy" id="945734"/>
    <lineage>
        <taxon>Bacteria</taxon>
        <taxon>Bacillati</taxon>
        <taxon>Cyanobacteriota</taxon>
        <taxon>Cyanophyceae</taxon>
        <taxon>Pleurocapsales</taxon>
        <taxon>Hyellaceae</taxon>
        <taxon>Hyella</taxon>
    </lineage>
</organism>
<keyword evidence="3" id="KW-1185">Reference proteome</keyword>
<proteinExistence type="predicted"/>
<reference evidence="2 3" key="1">
    <citation type="submission" date="2019-01" db="EMBL/GenBank/DDBJ databases">
        <authorList>
            <person name="Brito A."/>
        </authorList>
    </citation>
    <scope>NUCLEOTIDE SEQUENCE [LARGE SCALE GENOMIC DNA]</scope>
    <source>
        <strain evidence="2">1</strain>
    </source>
</reference>
<keyword evidence="1" id="KW-1133">Transmembrane helix</keyword>
<evidence type="ECO:0000313" key="2">
    <source>
        <dbReference type="EMBL" id="VEP17094.1"/>
    </source>
</evidence>
<dbReference type="OrthoDB" id="582851at2"/>
<dbReference type="RefSeq" id="WP_144866748.1">
    <property type="nucleotide sequence ID" value="NZ_LR213814.1"/>
</dbReference>
<protein>
    <submittedName>
        <fullName evidence="2">Uncharacterized protein</fullName>
    </submittedName>
</protein>
<accession>A0A563W066</accession>
<feature type="transmembrane region" description="Helical" evidence="1">
    <location>
        <begin position="12"/>
        <end position="32"/>
    </location>
</feature>
<evidence type="ECO:0000313" key="3">
    <source>
        <dbReference type="Proteomes" id="UP000320055"/>
    </source>
</evidence>
<dbReference type="AlphaFoldDB" id="A0A563W066"/>